<gene>
    <name evidence="2" type="ORF">GCM10009550_61270</name>
</gene>
<dbReference type="Proteomes" id="UP001500665">
    <property type="component" value="Unassembled WGS sequence"/>
</dbReference>
<reference evidence="3" key="1">
    <citation type="journal article" date="2019" name="Int. J. Syst. Evol. Microbiol.">
        <title>The Global Catalogue of Microorganisms (GCM) 10K type strain sequencing project: providing services to taxonomists for standard genome sequencing and annotation.</title>
        <authorList>
            <consortium name="The Broad Institute Genomics Platform"/>
            <consortium name="The Broad Institute Genome Sequencing Center for Infectious Disease"/>
            <person name="Wu L."/>
            <person name="Ma J."/>
        </authorList>
    </citation>
    <scope>NUCLEOTIDE SEQUENCE [LARGE SCALE GENOMIC DNA]</scope>
    <source>
        <strain evidence="3">JCM 10696</strain>
    </source>
</reference>
<evidence type="ECO:0000313" key="2">
    <source>
        <dbReference type="EMBL" id="GAA0964110.1"/>
    </source>
</evidence>
<keyword evidence="3" id="KW-1185">Reference proteome</keyword>
<keyword evidence="1" id="KW-0732">Signal</keyword>
<dbReference type="PROSITE" id="PS51257">
    <property type="entry name" value="PROKAR_LIPOPROTEIN"/>
    <property type="match status" value="1"/>
</dbReference>
<sequence length="88" mass="9779">MTERFRPAKITDMKKRIPAALALTAACAAASLALTAAPAQAAGWEFFDDYWSHAGCTEEGHHGVKRGEWTDFQCRSSAIDWNLWVLRP</sequence>
<accession>A0ABP4CDV4</accession>
<protein>
    <recommendedName>
        <fullName evidence="4">Secreted protein</fullName>
    </recommendedName>
</protein>
<name>A0ABP4CDV4_9ACTN</name>
<comment type="caution">
    <text evidence="2">The sequence shown here is derived from an EMBL/GenBank/DDBJ whole genome shotgun (WGS) entry which is preliminary data.</text>
</comment>
<feature type="chain" id="PRO_5046610819" description="Secreted protein" evidence="1">
    <location>
        <begin position="42"/>
        <end position="88"/>
    </location>
</feature>
<proteinExistence type="predicted"/>
<dbReference type="EMBL" id="BAAAHH010000032">
    <property type="protein sequence ID" value="GAA0964110.1"/>
    <property type="molecule type" value="Genomic_DNA"/>
</dbReference>
<evidence type="ECO:0000313" key="3">
    <source>
        <dbReference type="Proteomes" id="UP001500665"/>
    </source>
</evidence>
<evidence type="ECO:0000256" key="1">
    <source>
        <dbReference type="SAM" id="SignalP"/>
    </source>
</evidence>
<feature type="signal peptide" evidence="1">
    <location>
        <begin position="1"/>
        <end position="41"/>
    </location>
</feature>
<organism evidence="2 3">
    <name type="scientific">Actinocorallia libanotica</name>
    <dbReference type="NCBI Taxonomy" id="46162"/>
    <lineage>
        <taxon>Bacteria</taxon>
        <taxon>Bacillati</taxon>
        <taxon>Actinomycetota</taxon>
        <taxon>Actinomycetes</taxon>
        <taxon>Streptosporangiales</taxon>
        <taxon>Thermomonosporaceae</taxon>
        <taxon>Actinocorallia</taxon>
    </lineage>
</organism>
<evidence type="ECO:0008006" key="4">
    <source>
        <dbReference type="Google" id="ProtNLM"/>
    </source>
</evidence>